<evidence type="ECO:0000256" key="9">
    <source>
        <dbReference type="ARBA" id="ARBA00023136"/>
    </source>
</evidence>
<feature type="compositionally biased region" description="Low complexity" evidence="11">
    <location>
        <begin position="496"/>
        <end position="529"/>
    </location>
</feature>
<sequence length="879" mass="92974">MSFVFPSWETAFSPEFYESAKDTLETALNKGNKPPVIQGRIEVVELSMGTQPPTLTLLEIGDLSVDRFRGILRLGYQGDAWLEVRCRVQANPLSHNPNLASSSLLPLSTPLLASQPLLVPMTLRLSKLHLRAILILVVSASKGITLVFKNDPLQNVDVSSTFDSVEVIRGYLQQEIEGQLREMFREDLPGIIHRLSQRWLTGTGVGGRVEMPYRDGVVGSMDLGVGTPGKDDEPTTPSDPYAEKPIFPPYQPTPPLSQLTPKRRALAQMAAAARTRRPSTALSESPSAFTSLAGIEDYDPTYGLRPEGVPTHSGYEAFGRLWEKAREGGSGLGSLMRVPVGQQGLHEGDVSDEDGDVDASDEDVFGGIDHDRDSVEDVEAHEVLGALPSRGQGLARRTSGRSRLSRSTIPEEEQEWETYPAVGGGVITRPRVYHAQSQIRAPSEVGFSGALPSPGGTGGTGSITARASSVGTPTMGSMRRQHTGLRTPGLGGSLLPISQPRFQPRSQSQARLPTSTSASALAGPGPSSLRRMVTSRSDVFLSRPSEKTPFPTSLPASTSAPINRNTRRLSNAPSHPSNTNTNTNTTWSSADPHSQAHSTLPSSTSMSMSVLIPDTSSPSRSHLRTPSGSGPSSTSFPPRGSIIGPGGITLPLNNSVSQLAALSREAQTLSPYARGHEHIAVRSFPHLGRSASGGPGGVGRELGMSRISSEARGTMMSISQREGEQGRGKGNRKRTHRLGGGGGGQREQEMAWKGDGELDEYMPLGAISPHLGNHRRLSPESGSGSGSGSGGGAGMGIGMGTYGLQALSMRDRDRDTRTGKGSMRESASLGGMASVLMANGAAPATGGGGGGGGAGLRPNLMRSPDSRSSYGFPQVRRYV</sequence>
<dbReference type="PROSITE" id="PS51847">
    <property type="entry name" value="SMP"/>
    <property type="match status" value="1"/>
</dbReference>
<name>A0AA38HFE1_9TREE</name>
<accession>A0AA38HFE1</accession>
<dbReference type="Pfam" id="PF26545">
    <property type="entry name" value="Mdm34_N"/>
    <property type="match status" value="1"/>
</dbReference>
<dbReference type="InterPro" id="IPR058825">
    <property type="entry name" value="MDM34_N"/>
</dbReference>
<evidence type="ECO:0000256" key="5">
    <source>
        <dbReference type="ARBA" id="ARBA00022787"/>
    </source>
</evidence>
<dbReference type="InterPro" id="IPR031468">
    <property type="entry name" value="SMP_LBD"/>
</dbReference>
<evidence type="ECO:0000256" key="7">
    <source>
        <dbReference type="ARBA" id="ARBA00023121"/>
    </source>
</evidence>
<evidence type="ECO:0000256" key="6">
    <source>
        <dbReference type="ARBA" id="ARBA00023055"/>
    </source>
</evidence>
<evidence type="ECO:0000256" key="1">
    <source>
        <dbReference type="ARBA" id="ARBA00004370"/>
    </source>
</evidence>
<feature type="compositionally biased region" description="Gly residues" evidence="11">
    <location>
        <begin position="845"/>
        <end position="855"/>
    </location>
</feature>
<dbReference type="InterPro" id="IPR027536">
    <property type="entry name" value="MDM34"/>
</dbReference>
<keyword evidence="14" id="KW-1185">Reference proteome</keyword>
<reference evidence="13" key="1">
    <citation type="journal article" date="2022" name="G3 (Bethesda)">
        <title>High quality genome of the basidiomycete yeast Dioszegia hungarica PDD-24b-2 isolated from cloud water.</title>
        <authorList>
            <person name="Jarrige D."/>
            <person name="Haridas S."/>
            <person name="Bleykasten-Grosshans C."/>
            <person name="Joly M."/>
            <person name="Nadalig T."/>
            <person name="Sancelme M."/>
            <person name="Vuilleumier S."/>
            <person name="Grigoriev I.V."/>
            <person name="Amato P."/>
            <person name="Bringel F."/>
        </authorList>
    </citation>
    <scope>NUCLEOTIDE SEQUENCE</scope>
    <source>
        <strain evidence="13">PDD-24b-2</strain>
    </source>
</reference>
<feature type="compositionally biased region" description="Polar residues" evidence="11">
    <location>
        <begin position="550"/>
        <end position="564"/>
    </location>
</feature>
<feature type="compositionally biased region" description="Low complexity" evidence="11">
    <location>
        <begin position="598"/>
        <end position="609"/>
    </location>
</feature>
<comment type="subunit">
    <text evidence="10">Component of the ER-mitochondria encounter structure (ERMES) or MDM complex, composed of MMM1, MDM10, MDM12 and MDM34.</text>
</comment>
<feature type="region of interest" description="Disordered" evidence="11">
    <location>
        <begin position="711"/>
        <end position="749"/>
    </location>
</feature>
<dbReference type="GO" id="GO:1990456">
    <property type="term" value="P:mitochondrion-endoplasmic reticulum membrane tethering"/>
    <property type="evidence" value="ECO:0007669"/>
    <property type="project" value="TreeGrafter"/>
</dbReference>
<organism evidence="13 14">
    <name type="scientific">Dioszegia hungarica</name>
    <dbReference type="NCBI Taxonomy" id="4972"/>
    <lineage>
        <taxon>Eukaryota</taxon>
        <taxon>Fungi</taxon>
        <taxon>Dikarya</taxon>
        <taxon>Basidiomycota</taxon>
        <taxon>Agaricomycotina</taxon>
        <taxon>Tremellomycetes</taxon>
        <taxon>Tremellales</taxon>
        <taxon>Bulleribasidiaceae</taxon>
        <taxon>Dioszegia</taxon>
    </lineage>
</organism>
<comment type="domain">
    <text evidence="10">Lacks alpha-helical transmembrane segments, suggesting that it resides in the membrane via beta-sheet conformations similar to those predicted for other outer membrane proteins and porin.</text>
</comment>
<keyword evidence="5 10" id="KW-1000">Mitochondrion outer membrane</keyword>
<feature type="region of interest" description="Disordered" evidence="11">
    <location>
        <begin position="444"/>
        <end position="647"/>
    </location>
</feature>
<dbReference type="PANTHER" id="PTHR28185">
    <property type="entry name" value="MITOCHONDRIAL DISTRIBUTION AND MORPHOLOGY PROTEIN 34"/>
    <property type="match status" value="1"/>
</dbReference>
<comment type="subcellular location">
    <subcellularLocation>
        <location evidence="1">Membrane</location>
    </subcellularLocation>
    <subcellularLocation>
        <location evidence="10">Mitochondrion outer membrane</location>
        <topology evidence="10">Multi-pass membrane protein</topology>
    </subcellularLocation>
    <text evidence="10">The ERMES/MDM complex localizes to a few discrete foci (around 10 per single cell), that represent mitochondria-endoplasmic reticulum junctions. These foci are often found next to mtDNA nucleoids.</text>
</comment>
<feature type="compositionally biased region" description="Low complexity" evidence="11">
    <location>
        <begin position="570"/>
        <end position="590"/>
    </location>
</feature>
<evidence type="ECO:0000256" key="10">
    <source>
        <dbReference type="HAMAP-Rule" id="MF_03105"/>
    </source>
</evidence>
<keyword evidence="8 10" id="KW-0496">Mitochondrion</keyword>
<keyword evidence="3 10" id="KW-1134">Transmembrane beta strand</keyword>
<evidence type="ECO:0000256" key="4">
    <source>
        <dbReference type="ARBA" id="ARBA00022692"/>
    </source>
</evidence>
<comment type="similarity">
    <text evidence="10">Belongs to the MDM34 family.</text>
</comment>
<feature type="region of interest" description="Disordered" evidence="11">
    <location>
        <begin position="392"/>
        <end position="412"/>
    </location>
</feature>
<comment type="function">
    <text evidence="10">Component of the ERMES/MDM complex, which serves as a molecular tether to connect the endoplasmic reticulum (ER) and mitochondria. Components of this complex are involved in the control of mitochondrial shape and protein biogenesis, and function in nonvesicular lipid trafficking between the ER and mitochondria. MDM34 is required for the interaction of the ER-resident membrane protein MMM1 and the outer mitochondrial membrane-resident beta-barrel protein MDM10.</text>
</comment>
<dbReference type="CDD" id="cd21673">
    <property type="entry name" value="SMP_Mdm34"/>
    <property type="match status" value="1"/>
</dbReference>
<evidence type="ECO:0000256" key="8">
    <source>
        <dbReference type="ARBA" id="ARBA00023128"/>
    </source>
</evidence>
<keyword evidence="9 10" id="KW-0472">Membrane</keyword>
<evidence type="ECO:0000259" key="12">
    <source>
        <dbReference type="PROSITE" id="PS51847"/>
    </source>
</evidence>
<feature type="compositionally biased region" description="Pro residues" evidence="11">
    <location>
        <begin position="246"/>
        <end position="255"/>
    </location>
</feature>
<evidence type="ECO:0000256" key="2">
    <source>
        <dbReference type="ARBA" id="ARBA00022448"/>
    </source>
</evidence>
<dbReference type="Proteomes" id="UP001164286">
    <property type="component" value="Unassembled WGS sequence"/>
</dbReference>
<keyword evidence="6" id="KW-0445">Lipid transport</keyword>
<feature type="region of interest" description="Disordered" evidence="11">
    <location>
        <begin position="224"/>
        <end position="258"/>
    </location>
</feature>
<comment type="caution">
    <text evidence="13">The sequence shown here is derived from an EMBL/GenBank/DDBJ whole genome shotgun (WGS) entry which is preliminary data.</text>
</comment>
<dbReference type="GO" id="GO:0007005">
    <property type="term" value="P:mitochondrion organization"/>
    <property type="evidence" value="ECO:0007669"/>
    <property type="project" value="InterPro"/>
</dbReference>
<dbReference type="AlphaFoldDB" id="A0AA38HFE1"/>
<feature type="compositionally biased region" description="Low complexity" evidence="11">
    <location>
        <begin position="624"/>
        <end position="642"/>
    </location>
</feature>
<dbReference type="GO" id="GO:0008289">
    <property type="term" value="F:lipid binding"/>
    <property type="evidence" value="ECO:0007669"/>
    <property type="project" value="UniProtKB-KW"/>
</dbReference>
<evidence type="ECO:0000256" key="3">
    <source>
        <dbReference type="ARBA" id="ARBA00022452"/>
    </source>
</evidence>
<protein>
    <recommendedName>
        <fullName evidence="10">Mitochondrial distribution and morphology protein 34</fullName>
    </recommendedName>
</protein>
<dbReference type="HAMAP" id="MF_03105">
    <property type="entry name" value="Mdm34"/>
    <property type="match status" value="1"/>
</dbReference>
<keyword evidence="2" id="KW-0813">Transport</keyword>
<feature type="domain" description="SMP-LTD" evidence="12">
    <location>
        <begin position="1"/>
        <end position="197"/>
    </location>
</feature>
<dbReference type="GO" id="GO:0015914">
    <property type="term" value="P:phospholipid transport"/>
    <property type="evidence" value="ECO:0007669"/>
    <property type="project" value="TreeGrafter"/>
</dbReference>
<evidence type="ECO:0000313" key="13">
    <source>
        <dbReference type="EMBL" id="KAI9639022.1"/>
    </source>
</evidence>
<dbReference type="PANTHER" id="PTHR28185:SF1">
    <property type="entry name" value="MITOCHONDRIAL DISTRIBUTION AND MORPHOLOGY PROTEIN 34"/>
    <property type="match status" value="1"/>
</dbReference>
<evidence type="ECO:0000313" key="14">
    <source>
        <dbReference type="Proteomes" id="UP001164286"/>
    </source>
</evidence>
<dbReference type="GO" id="GO:0032865">
    <property type="term" value="C:ERMES complex"/>
    <property type="evidence" value="ECO:0007669"/>
    <property type="project" value="UniProtKB-UniRule"/>
</dbReference>
<proteinExistence type="inferred from homology"/>
<feature type="region of interest" description="Disordered" evidence="11">
    <location>
        <begin position="769"/>
        <end position="879"/>
    </location>
</feature>
<gene>
    <name evidence="10" type="primary">MDM34</name>
    <name evidence="13" type="ORF">MKK02DRAFT_35866</name>
</gene>
<evidence type="ECO:0000256" key="11">
    <source>
        <dbReference type="SAM" id="MobiDB-lite"/>
    </source>
</evidence>
<keyword evidence="7" id="KW-0446">Lipid-binding</keyword>
<feature type="compositionally biased region" description="Basic and acidic residues" evidence="11">
    <location>
        <begin position="809"/>
        <end position="818"/>
    </location>
</feature>
<keyword evidence="4 10" id="KW-0812">Transmembrane</keyword>
<dbReference type="EMBL" id="JAKWFO010000002">
    <property type="protein sequence ID" value="KAI9639022.1"/>
    <property type="molecule type" value="Genomic_DNA"/>
</dbReference>
<feature type="compositionally biased region" description="Gly residues" evidence="11">
    <location>
        <begin position="783"/>
        <end position="801"/>
    </location>
</feature>